<keyword evidence="6" id="KW-0804">Transcription</keyword>
<evidence type="ECO:0000256" key="7">
    <source>
        <dbReference type="ARBA" id="ARBA00023242"/>
    </source>
</evidence>
<keyword evidence="2" id="KW-0479">Metal-binding</keyword>
<organism evidence="10 11">
    <name type="scientific">Glossina austeni</name>
    <name type="common">Savannah tsetse fly</name>
    <dbReference type="NCBI Taxonomy" id="7395"/>
    <lineage>
        <taxon>Eukaryota</taxon>
        <taxon>Metazoa</taxon>
        <taxon>Ecdysozoa</taxon>
        <taxon>Arthropoda</taxon>
        <taxon>Hexapoda</taxon>
        <taxon>Insecta</taxon>
        <taxon>Pterygota</taxon>
        <taxon>Neoptera</taxon>
        <taxon>Endopterygota</taxon>
        <taxon>Diptera</taxon>
        <taxon>Brachycera</taxon>
        <taxon>Muscomorpha</taxon>
        <taxon>Hippoboscoidea</taxon>
        <taxon>Glossinidae</taxon>
        <taxon>Glossina</taxon>
    </lineage>
</organism>
<dbReference type="AlphaFoldDB" id="A0A1A9VRZ7"/>
<evidence type="ECO:0000256" key="2">
    <source>
        <dbReference type="ARBA" id="ARBA00022723"/>
    </source>
</evidence>
<dbReference type="GO" id="GO:0005634">
    <property type="term" value="C:nucleus"/>
    <property type="evidence" value="ECO:0007669"/>
    <property type="project" value="UniProtKB-SubCell"/>
</dbReference>
<dbReference type="STRING" id="7395.A0A1A9VRZ7"/>
<dbReference type="PANTHER" id="PTHR46179">
    <property type="entry name" value="ZINC FINGER PROTEIN"/>
    <property type="match status" value="1"/>
</dbReference>
<dbReference type="Pfam" id="PF00096">
    <property type="entry name" value="zf-C2H2"/>
    <property type="match status" value="2"/>
</dbReference>
<name>A0A1A9VRZ7_GLOAU</name>
<accession>A0A1A9VRZ7</accession>
<feature type="domain" description="C2H2-type" evidence="9">
    <location>
        <begin position="66"/>
        <end position="96"/>
    </location>
</feature>
<proteinExistence type="predicted"/>
<dbReference type="Gene3D" id="3.30.160.60">
    <property type="entry name" value="Classic Zinc Finger"/>
    <property type="match status" value="7"/>
</dbReference>
<dbReference type="PROSITE" id="PS00028">
    <property type="entry name" value="ZINC_FINGER_C2H2_1"/>
    <property type="match status" value="8"/>
</dbReference>
<feature type="domain" description="C2H2-type" evidence="9">
    <location>
        <begin position="133"/>
        <end position="161"/>
    </location>
</feature>
<keyword evidence="7" id="KW-0539">Nucleus</keyword>
<dbReference type="GO" id="GO:0006357">
    <property type="term" value="P:regulation of transcription by RNA polymerase II"/>
    <property type="evidence" value="ECO:0007669"/>
    <property type="project" value="TreeGrafter"/>
</dbReference>
<dbReference type="GO" id="GO:0008270">
    <property type="term" value="F:zinc ion binding"/>
    <property type="evidence" value="ECO:0007669"/>
    <property type="project" value="UniProtKB-KW"/>
</dbReference>
<evidence type="ECO:0000256" key="4">
    <source>
        <dbReference type="ARBA" id="ARBA00022833"/>
    </source>
</evidence>
<sequence length="386" mass="44921">MPPSLNSDSSDLENVLSLQLQTSIIKSRRNSARPKYYCSIEGCQESFKRLDHLDRHEYKHTGIKKHACHYDECQKSYSIVTHLKRHIRKTHERVNKEPLKNVLCEVDTCKKLFTSLTNMQRHIREVHENPKVYQCSYCEEKFTQKLKMRRHEISKHTGVYPYNCDKCSKGFYQEWQWAKHEESCKIYPCTACDIQFDKWSSYLKHCKEKQHGRTHYKCEYCARMYVKPGELQVHVASKHLLADGLNKVGGSFKCTYDGCERSYSYERNLKQHILTTHRGKRFECPECKKIFSSIQNLKKHSARGHVERKIKKISAKSKRRKDAGLAKVANLTKLSGLVVSKELNEQLRNREVEAIEMVATTLSQKVRSAKELGQGVSDGITSNGNQ</sequence>
<dbReference type="EnsemblMetazoa" id="GAUT045616-RA">
    <property type="protein sequence ID" value="GAUT045616-PA"/>
    <property type="gene ID" value="GAUT045616"/>
</dbReference>
<feature type="domain" description="C2H2-type" evidence="9">
    <location>
        <begin position="216"/>
        <end position="239"/>
    </location>
</feature>
<dbReference type="PANTHER" id="PTHR46179:SF13">
    <property type="entry name" value="C2H2-TYPE DOMAIN-CONTAINING PROTEIN"/>
    <property type="match status" value="1"/>
</dbReference>
<keyword evidence="11" id="KW-1185">Reference proteome</keyword>
<dbReference type="Pfam" id="PF13912">
    <property type="entry name" value="zf-C2H2_6"/>
    <property type="match status" value="1"/>
</dbReference>
<dbReference type="VEuPathDB" id="VectorBase:GAUT045616"/>
<evidence type="ECO:0000256" key="1">
    <source>
        <dbReference type="ARBA" id="ARBA00004123"/>
    </source>
</evidence>
<dbReference type="SUPFAM" id="SSF57667">
    <property type="entry name" value="beta-beta-alpha zinc fingers"/>
    <property type="match status" value="4"/>
</dbReference>
<dbReference type="InterPro" id="IPR013087">
    <property type="entry name" value="Znf_C2H2_type"/>
</dbReference>
<evidence type="ECO:0000256" key="5">
    <source>
        <dbReference type="ARBA" id="ARBA00023015"/>
    </source>
</evidence>
<reference evidence="10" key="1">
    <citation type="submission" date="2020-05" db="UniProtKB">
        <authorList>
            <consortium name="EnsemblMetazoa"/>
        </authorList>
    </citation>
    <scope>IDENTIFICATION</scope>
    <source>
        <strain evidence="10">TTRI</strain>
    </source>
</reference>
<feature type="domain" description="C2H2-type" evidence="9">
    <location>
        <begin position="282"/>
        <end position="310"/>
    </location>
</feature>
<keyword evidence="4" id="KW-0862">Zinc</keyword>
<evidence type="ECO:0000256" key="8">
    <source>
        <dbReference type="PROSITE-ProRule" id="PRU00042"/>
    </source>
</evidence>
<dbReference type="PROSITE" id="PS50157">
    <property type="entry name" value="ZINC_FINGER_C2H2_2"/>
    <property type="match status" value="7"/>
</dbReference>
<protein>
    <recommendedName>
        <fullName evidence="9">C2H2-type domain-containing protein</fullName>
    </recommendedName>
</protein>
<dbReference type="InterPro" id="IPR051061">
    <property type="entry name" value="Zinc_finger_trans_reg"/>
</dbReference>
<evidence type="ECO:0000313" key="10">
    <source>
        <dbReference type="EnsemblMetazoa" id="GAUT045616-PA"/>
    </source>
</evidence>
<dbReference type="InterPro" id="IPR036236">
    <property type="entry name" value="Znf_C2H2_sf"/>
</dbReference>
<evidence type="ECO:0000256" key="6">
    <source>
        <dbReference type="ARBA" id="ARBA00023163"/>
    </source>
</evidence>
<keyword evidence="3 8" id="KW-0863">Zinc-finger</keyword>
<keyword evidence="5" id="KW-0805">Transcription regulation</keyword>
<evidence type="ECO:0000256" key="3">
    <source>
        <dbReference type="ARBA" id="ARBA00022771"/>
    </source>
</evidence>
<feature type="domain" description="C2H2-type" evidence="9">
    <location>
        <begin position="252"/>
        <end position="282"/>
    </location>
</feature>
<feature type="domain" description="C2H2-type" evidence="9">
    <location>
        <begin position="102"/>
        <end position="132"/>
    </location>
</feature>
<evidence type="ECO:0000259" key="9">
    <source>
        <dbReference type="PROSITE" id="PS50157"/>
    </source>
</evidence>
<dbReference type="Proteomes" id="UP000078200">
    <property type="component" value="Unassembled WGS sequence"/>
</dbReference>
<evidence type="ECO:0000313" key="11">
    <source>
        <dbReference type="Proteomes" id="UP000078200"/>
    </source>
</evidence>
<dbReference type="SMART" id="SM00355">
    <property type="entry name" value="ZnF_C2H2"/>
    <property type="match status" value="9"/>
</dbReference>
<feature type="domain" description="C2H2-type" evidence="9">
    <location>
        <begin position="36"/>
        <end position="65"/>
    </location>
</feature>
<comment type="subcellular location">
    <subcellularLocation>
        <location evidence="1">Nucleus</location>
    </subcellularLocation>
</comment>